<protein>
    <submittedName>
        <fullName evidence="1">Uncharacterized protein</fullName>
    </submittedName>
</protein>
<organism evidence="1">
    <name type="scientific">bioreactor metagenome</name>
    <dbReference type="NCBI Taxonomy" id="1076179"/>
    <lineage>
        <taxon>unclassified sequences</taxon>
        <taxon>metagenomes</taxon>
        <taxon>ecological metagenomes</taxon>
    </lineage>
</organism>
<dbReference type="EMBL" id="VSSQ01042271">
    <property type="protein sequence ID" value="MPM95827.1"/>
    <property type="molecule type" value="Genomic_DNA"/>
</dbReference>
<proteinExistence type="predicted"/>
<evidence type="ECO:0000313" key="1">
    <source>
        <dbReference type="EMBL" id="MPM95827.1"/>
    </source>
</evidence>
<reference evidence="1" key="1">
    <citation type="submission" date="2019-08" db="EMBL/GenBank/DDBJ databases">
        <authorList>
            <person name="Kucharzyk K."/>
            <person name="Murdoch R.W."/>
            <person name="Higgins S."/>
            <person name="Loffler F."/>
        </authorList>
    </citation>
    <scope>NUCLEOTIDE SEQUENCE</scope>
</reference>
<gene>
    <name evidence="1" type="ORF">SDC9_142982</name>
</gene>
<sequence length="185" mass="21267">MQHDSQQKRIWGVLRAQKKITRQELYDKLEDIATAHITAYIVALRKAGYVSTAHGGQGHAIQEITILENVPFAPLFNRGVVKGETKRVKIYNIKEKEKSKNETLYLSILEAIILLGQEEFCVSELCKKLTELKHNDVEYKSSFTRRWLDRLEAQKVITCTGSYRNSKIYLVNLSKVKALKEEANN</sequence>
<name>A0A645E2B4_9ZZZZ</name>
<comment type="caution">
    <text evidence="1">The sequence shown here is derived from an EMBL/GenBank/DDBJ whole genome shotgun (WGS) entry which is preliminary data.</text>
</comment>
<dbReference type="AlphaFoldDB" id="A0A645E2B4"/>
<accession>A0A645E2B4</accession>